<feature type="domain" description="tRNA pseudouridine synthase II TruB subfamily 1 C-terminal" evidence="7">
    <location>
        <begin position="249"/>
        <end position="305"/>
    </location>
</feature>
<keyword evidence="10" id="KW-1185">Reference proteome</keyword>
<dbReference type="Pfam" id="PF01509">
    <property type="entry name" value="TruB_N"/>
    <property type="match status" value="1"/>
</dbReference>
<dbReference type="CDD" id="cd21152">
    <property type="entry name" value="PUA_TruB_bacterial"/>
    <property type="match status" value="1"/>
</dbReference>
<dbReference type="PANTHER" id="PTHR13767">
    <property type="entry name" value="TRNA-PSEUDOURIDINE SYNTHASE"/>
    <property type="match status" value="1"/>
</dbReference>
<dbReference type="AlphaFoldDB" id="A0A1H3J8B6"/>
<feature type="domain" description="Pseudouridine synthase II N-terminal" evidence="6">
    <location>
        <begin position="33"/>
        <end position="181"/>
    </location>
</feature>
<dbReference type="SUPFAM" id="SSF55120">
    <property type="entry name" value="Pseudouridine synthase"/>
    <property type="match status" value="1"/>
</dbReference>
<evidence type="ECO:0000259" key="8">
    <source>
        <dbReference type="Pfam" id="PF16198"/>
    </source>
</evidence>
<dbReference type="GO" id="GO:1990481">
    <property type="term" value="P:mRNA pseudouridine synthesis"/>
    <property type="evidence" value="ECO:0007669"/>
    <property type="project" value="TreeGrafter"/>
</dbReference>
<evidence type="ECO:0000313" key="9">
    <source>
        <dbReference type="EMBL" id="SDY35668.1"/>
    </source>
</evidence>
<evidence type="ECO:0000256" key="5">
    <source>
        <dbReference type="HAMAP-Rule" id="MF_01080"/>
    </source>
</evidence>
<dbReference type="InterPro" id="IPR015947">
    <property type="entry name" value="PUA-like_sf"/>
</dbReference>
<reference evidence="10" key="1">
    <citation type="submission" date="2016-10" db="EMBL/GenBank/DDBJ databases">
        <authorList>
            <person name="Varghese N."/>
            <person name="Submissions S."/>
        </authorList>
    </citation>
    <scope>NUCLEOTIDE SEQUENCE [LARGE SCALE GENOMIC DNA]</scope>
    <source>
        <strain evidence="10">DSM 173</strain>
    </source>
</reference>
<dbReference type="InterPro" id="IPR020103">
    <property type="entry name" value="PsdUridine_synth_cat_dom_sf"/>
</dbReference>
<dbReference type="GO" id="GO:0160148">
    <property type="term" value="F:tRNA pseudouridine(55) synthase activity"/>
    <property type="evidence" value="ECO:0007669"/>
    <property type="project" value="UniProtKB-EC"/>
</dbReference>
<dbReference type="EMBL" id="FNOW01000053">
    <property type="protein sequence ID" value="SDY35668.1"/>
    <property type="molecule type" value="Genomic_DNA"/>
</dbReference>
<evidence type="ECO:0000256" key="1">
    <source>
        <dbReference type="ARBA" id="ARBA00000385"/>
    </source>
</evidence>
<dbReference type="Proteomes" id="UP000198672">
    <property type="component" value="Unassembled WGS sequence"/>
</dbReference>
<dbReference type="InterPro" id="IPR014780">
    <property type="entry name" value="tRNA_psdUridine_synth_TruB"/>
</dbReference>
<dbReference type="PANTHER" id="PTHR13767:SF2">
    <property type="entry name" value="PSEUDOURIDYLATE SYNTHASE TRUB1"/>
    <property type="match status" value="1"/>
</dbReference>
<dbReference type="Gene3D" id="3.30.2350.10">
    <property type="entry name" value="Pseudouridine synthase"/>
    <property type="match status" value="1"/>
</dbReference>
<dbReference type="Pfam" id="PF16198">
    <property type="entry name" value="TruB_C_2"/>
    <property type="match status" value="1"/>
</dbReference>
<evidence type="ECO:0000259" key="7">
    <source>
        <dbReference type="Pfam" id="PF09157"/>
    </source>
</evidence>
<dbReference type="SUPFAM" id="SSF88697">
    <property type="entry name" value="PUA domain-like"/>
    <property type="match status" value="1"/>
</dbReference>
<dbReference type="CDD" id="cd02573">
    <property type="entry name" value="PseudoU_synth_EcTruB"/>
    <property type="match status" value="1"/>
</dbReference>
<evidence type="ECO:0000256" key="3">
    <source>
        <dbReference type="ARBA" id="ARBA00022694"/>
    </source>
</evidence>
<dbReference type="HAMAP" id="MF_01080">
    <property type="entry name" value="TruB_bact"/>
    <property type="match status" value="1"/>
</dbReference>
<keyword evidence="3 5" id="KW-0819">tRNA processing</keyword>
<proteinExistence type="inferred from homology"/>
<dbReference type="InterPro" id="IPR015240">
    <property type="entry name" value="tRNA_sdUridine_synth_fam1_C"/>
</dbReference>
<keyword evidence="4 5" id="KW-0413">Isomerase</keyword>
<dbReference type="GO" id="GO:0031119">
    <property type="term" value="P:tRNA pseudouridine synthesis"/>
    <property type="evidence" value="ECO:0007669"/>
    <property type="project" value="UniProtKB-UniRule"/>
</dbReference>
<comment type="catalytic activity">
    <reaction evidence="1 5">
        <text>uridine(55) in tRNA = pseudouridine(55) in tRNA</text>
        <dbReference type="Rhea" id="RHEA:42532"/>
        <dbReference type="Rhea" id="RHEA-COMP:10101"/>
        <dbReference type="Rhea" id="RHEA-COMP:10102"/>
        <dbReference type="ChEBI" id="CHEBI:65314"/>
        <dbReference type="ChEBI" id="CHEBI:65315"/>
        <dbReference type="EC" id="5.4.99.25"/>
    </reaction>
</comment>
<feature type="domain" description="tRNA pseudouridylate synthase B C-terminal" evidence="8">
    <location>
        <begin position="182"/>
        <end position="245"/>
    </location>
</feature>
<dbReference type="EC" id="5.4.99.25" evidence="5"/>
<dbReference type="InterPro" id="IPR002501">
    <property type="entry name" value="PsdUridine_synth_N"/>
</dbReference>
<protein>
    <recommendedName>
        <fullName evidence="5">tRNA pseudouridine synthase B</fullName>
        <ecNumber evidence="5">5.4.99.25</ecNumber>
    </recommendedName>
    <alternativeName>
        <fullName evidence="5">tRNA pseudouridine(55) synthase</fullName>
        <shortName evidence="5">Psi55 synthase</shortName>
    </alternativeName>
    <alternativeName>
        <fullName evidence="5">tRNA pseudouridylate synthase</fullName>
    </alternativeName>
    <alternativeName>
        <fullName evidence="5">tRNA-uridine isomerase</fullName>
    </alternativeName>
</protein>
<dbReference type="Pfam" id="PF09157">
    <property type="entry name" value="TruB-C_2"/>
    <property type="match status" value="1"/>
</dbReference>
<name>A0A1H3J8B6_ALLWA</name>
<feature type="active site" description="Nucleophile" evidence="5">
    <location>
        <position position="48"/>
    </location>
</feature>
<dbReference type="InterPro" id="IPR032819">
    <property type="entry name" value="TruB_C"/>
</dbReference>
<evidence type="ECO:0000256" key="4">
    <source>
        <dbReference type="ARBA" id="ARBA00023235"/>
    </source>
</evidence>
<evidence type="ECO:0000256" key="2">
    <source>
        <dbReference type="ARBA" id="ARBA00005642"/>
    </source>
</evidence>
<evidence type="ECO:0000259" key="6">
    <source>
        <dbReference type="Pfam" id="PF01509"/>
    </source>
</evidence>
<dbReference type="RefSeq" id="WP_091335124.1">
    <property type="nucleotide sequence ID" value="NZ_FNOW01000053.1"/>
</dbReference>
<dbReference type="InterPro" id="IPR036974">
    <property type="entry name" value="PUA_sf"/>
</dbReference>
<dbReference type="NCBIfam" id="TIGR00431">
    <property type="entry name" value="TruB"/>
    <property type="match status" value="1"/>
</dbReference>
<sequence>MGRRRHSGRPITGILLLDKPLGLSSNDALQRVKRYYRAAKAGHTGSLDPLATGLLPCCLGDSTKFSAFLLDADKRYRVRVKLGEITTTGDAEGEVIAQASVDHVTEARLREVLAGFLGSITQLPPMFSAVKHQGQRLYELARQGLEVERQPRPIEIHTLDLLAFALPEIELDVHCSKGTYVRTLAEDIGRELGCGAYVTALRRTGVGPYTEPDVTFVTGEQIAALAEAEEFAALDALLLPLDSALGHCPALKLSADTAFYLGQGQAVLVPQAPTAGLVRLYDPSAHFLGVGEIRDDGKVQPKRLI</sequence>
<comment type="function">
    <text evidence="5">Responsible for synthesis of pseudouridine from uracil-55 in the psi GC loop of transfer RNAs.</text>
</comment>
<gene>
    <name evidence="5" type="primary">truB</name>
    <name evidence="9" type="ORF">SAMN05421644_1537</name>
</gene>
<dbReference type="FunFam" id="2.30.130.10:FF:000012">
    <property type="entry name" value="tRNA pseudouridine synthase B"/>
    <property type="match status" value="1"/>
</dbReference>
<evidence type="ECO:0000313" key="10">
    <source>
        <dbReference type="Proteomes" id="UP000198672"/>
    </source>
</evidence>
<comment type="similarity">
    <text evidence="2 5">Belongs to the pseudouridine synthase TruB family. Type 1 subfamily.</text>
</comment>
<accession>A0A1H3J8B6</accession>
<dbReference type="OrthoDB" id="9802309at2"/>
<dbReference type="GO" id="GO:0003723">
    <property type="term" value="F:RNA binding"/>
    <property type="evidence" value="ECO:0007669"/>
    <property type="project" value="InterPro"/>
</dbReference>
<dbReference type="STRING" id="61595.SAMN05421644_1537"/>
<organism evidence="9 10">
    <name type="scientific">Allochromatium warmingii</name>
    <name type="common">Chromatium warmingii</name>
    <dbReference type="NCBI Taxonomy" id="61595"/>
    <lineage>
        <taxon>Bacteria</taxon>
        <taxon>Pseudomonadati</taxon>
        <taxon>Pseudomonadota</taxon>
        <taxon>Gammaproteobacteria</taxon>
        <taxon>Chromatiales</taxon>
        <taxon>Chromatiaceae</taxon>
        <taxon>Allochromatium</taxon>
    </lineage>
</organism>
<dbReference type="Gene3D" id="2.30.130.10">
    <property type="entry name" value="PUA domain"/>
    <property type="match status" value="1"/>
</dbReference>